<accession>A0A2P4XY46</accession>
<name>A0A2P4XY46_9STRA</name>
<feature type="region of interest" description="Disordered" evidence="1">
    <location>
        <begin position="1"/>
        <end position="38"/>
    </location>
</feature>
<protein>
    <submittedName>
        <fullName evidence="2">Uncharacterized protein</fullName>
    </submittedName>
</protein>
<feature type="non-terminal residue" evidence="2">
    <location>
        <position position="38"/>
    </location>
</feature>
<sequence length="38" mass="3963">MESKSPSPPRKSASSPVKTAGKTLTLAEAIAQQKKPPN</sequence>
<comment type="caution">
    <text evidence="2">The sequence shown here is derived from an EMBL/GenBank/DDBJ whole genome shotgun (WGS) entry which is preliminary data.</text>
</comment>
<dbReference type="AlphaFoldDB" id="A0A2P4XY46"/>
<dbReference type="Proteomes" id="UP000237271">
    <property type="component" value="Unassembled WGS sequence"/>
</dbReference>
<evidence type="ECO:0000313" key="2">
    <source>
        <dbReference type="EMBL" id="POM70399.1"/>
    </source>
</evidence>
<reference evidence="2 3" key="1">
    <citation type="journal article" date="2017" name="Genome Biol. Evol.">
        <title>Phytophthora megakarya and P. palmivora, closely related causal agents of cacao black pod rot, underwent increases in genome sizes and gene numbers by different mechanisms.</title>
        <authorList>
            <person name="Ali S.S."/>
            <person name="Shao J."/>
            <person name="Lary D.J."/>
            <person name="Kronmiller B."/>
            <person name="Shen D."/>
            <person name="Strem M.D."/>
            <person name="Amoako-Attah I."/>
            <person name="Akrofi A.Y."/>
            <person name="Begoude B.A."/>
            <person name="Ten Hoopen G.M."/>
            <person name="Coulibaly K."/>
            <person name="Kebe B.I."/>
            <person name="Melnick R.L."/>
            <person name="Guiltinan M.J."/>
            <person name="Tyler B.M."/>
            <person name="Meinhardt L.W."/>
            <person name="Bailey B.A."/>
        </authorList>
    </citation>
    <scope>NUCLEOTIDE SEQUENCE [LARGE SCALE GENOMIC DNA]</scope>
    <source>
        <strain evidence="3">sbr112.9</strain>
    </source>
</reference>
<evidence type="ECO:0000256" key="1">
    <source>
        <dbReference type="SAM" id="MobiDB-lite"/>
    </source>
</evidence>
<keyword evidence="3" id="KW-1185">Reference proteome</keyword>
<dbReference type="EMBL" id="NCKW01007055">
    <property type="protein sequence ID" value="POM70399.1"/>
    <property type="molecule type" value="Genomic_DNA"/>
</dbReference>
<proteinExistence type="predicted"/>
<organism evidence="2 3">
    <name type="scientific">Phytophthora palmivora</name>
    <dbReference type="NCBI Taxonomy" id="4796"/>
    <lineage>
        <taxon>Eukaryota</taxon>
        <taxon>Sar</taxon>
        <taxon>Stramenopiles</taxon>
        <taxon>Oomycota</taxon>
        <taxon>Peronosporomycetes</taxon>
        <taxon>Peronosporales</taxon>
        <taxon>Peronosporaceae</taxon>
        <taxon>Phytophthora</taxon>
    </lineage>
</organism>
<gene>
    <name evidence="2" type="ORF">PHPALM_13167</name>
</gene>
<evidence type="ECO:0000313" key="3">
    <source>
        <dbReference type="Proteomes" id="UP000237271"/>
    </source>
</evidence>